<name>A0A562PLS6_9BURK</name>
<dbReference type="InterPro" id="IPR025282">
    <property type="entry name" value="DUF4214"/>
</dbReference>
<dbReference type="RefSeq" id="WP_145878648.1">
    <property type="nucleotide sequence ID" value="NZ_CP046904.1"/>
</dbReference>
<dbReference type="Gene3D" id="1.10.3130.20">
    <property type="entry name" value="Phycobilisome linker domain"/>
    <property type="match status" value="1"/>
</dbReference>
<feature type="domain" description="DUF4214" evidence="2">
    <location>
        <begin position="779"/>
        <end position="824"/>
    </location>
</feature>
<dbReference type="SUPFAM" id="SSF51120">
    <property type="entry name" value="beta-Roll"/>
    <property type="match status" value="1"/>
</dbReference>
<sequence length="836" mass="82475">MASAPTIASVSSTDNGFYGIGKTIHLSITFNEAVVVAGGTPALQLETGPTDRLATYVDGSGSTTLNFTYTVQAGDSSADLDYLSSAALTLAGATIRSVAGGTDAILTLPQPGTAGSLGANEAIIIDGDVPAAPSAPDLIAASDHGVSSTDNLTNDNAPTFRGSGAQPFARVTLYDTNGTVLGTDDADDAGSWTIVAGTLADGAHQITATVTDTAGNESPRSPATTVTIDTQGPTMSISSDKASLKAGTTSTITFTLSDDPDGTFSAGDITVHGGSLGPLTGSGTSYTATFTPQAGLEDLATITVSGGAYADKAGNAGGTGVTPVLWVDTVAPAAPGTPTLAAASDTGTVGDGITASATQVIEGTGAIDATVTLYDGLVALGTAKVGTDGKWSYTAHLADGAHMLMALQADTAGNASPASAAFQLTVALPPPPPPPPQDSDDDDVTLVDGAPVTTTTTVLPGGLLATRIEMPVAGTGMGGTDGIVDIPLAGTSLVAHLPAGYGLTASSAQGNLAHAAAFVTGSVVAAADQAHFTHAAEQFLAGVSAQTVQLASLAPVAAAHPAGTLAIGASTPFAAIIDARYITADSSLALTGTGFTGVLGTATVALHGGGVLAGDQAHQDLTAYAGDATQVLAGGGDDTLRLAMPAATSGSGTVTLHGGAGNDTAVFTGARADYDLAFHNGYVLVSAKAAPQALAQVVNVEQLQFADATVQVGADSTGAAVAGLYETVLGRQADLAGFTFWADRHAAGESWGALALGMLDSAEYRAGHDGLTGDAAHDIALLYQALLGRAPDAAGYAFWQAKLAGGASMEQVAGGFVMSVEMIGHQPAAADWDFSL</sequence>
<dbReference type="InterPro" id="IPR041498">
    <property type="entry name" value="Big_6"/>
</dbReference>
<dbReference type="InterPro" id="IPR044048">
    <property type="entry name" value="Big_12"/>
</dbReference>
<dbReference type="Proteomes" id="UP000315112">
    <property type="component" value="Unassembled WGS sequence"/>
</dbReference>
<dbReference type="Pfam" id="PF19077">
    <property type="entry name" value="Big_13"/>
    <property type="match status" value="1"/>
</dbReference>
<evidence type="ECO:0000259" key="2">
    <source>
        <dbReference type="Pfam" id="PF13946"/>
    </source>
</evidence>
<evidence type="ECO:0000259" key="5">
    <source>
        <dbReference type="Pfam" id="PF19078"/>
    </source>
</evidence>
<reference evidence="7 8" key="1">
    <citation type="journal article" date="2015" name="Stand. Genomic Sci.">
        <title>Genomic Encyclopedia of Bacterial and Archaeal Type Strains, Phase III: the genomes of soil and plant-associated and newly described type strains.</title>
        <authorList>
            <person name="Whitman W.B."/>
            <person name="Woyke T."/>
            <person name="Klenk H.P."/>
            <person name="Zhou Y."/>
            <person name="Lilburn T.G."/>
            <person name="Beck B.J."/>
            <person name="De Vos P."/>
            <person name="Vandamme P."/>
            <person name="Eisen J.A."/>
            <person name="Garrity G."/>
            <person name="Hugenholtz P."/>
            <person name="Kyrpides N.C."/>
        </authorList>
    </citation>
    <scope>NUCLEOTIDE SEQUENCE [LARGE SCALE GENOMIC DNA]</scope>
    <source>
        <strain evidence="7 8">CGMCC 1.10685</strain>
    </source>
</reference>
<dbReference type="Proteomes" id="UP000437862">
    <property type="component" value="Chromosome"/>
</dbReference>
<evidence type="ECO:0000256" key="1">
    <source>
        <dbReference type="SAM" id="MobiDB-lite"/>
    </source>
</evidence>
<evidence type="ECO:0000313" key="7">
    <source>
        <dbReference type="EMBL" id="TWI44996.1"/>
    </source>
</evidence>
<reference evidence="6 9" key="3">
    <citation type="submission" date="2019-12" db="EMBL/GenBank/DDBJ databases">
        <title>Draft Genome Sequences of Six Type Strains of the Genus Massilia.</title>
        <authorList>
            <person name="Miess H."/>
            <person name="Frediansyah A."/>
            <person name="Goeker M."/>
            <person name="Gross H."/>
        </authorList>
    </citation>
    <scope>NUCLEOTIDE SEQUENCE [LARGE SCALE GENOMIC DNA]</scope>
    <source>
        <strain evidence="6 9">DSM 26639</strain>
    </source>
</reference>
<feature type="compositionally biased region" description="Pro residues" evidence="1">
    <location>
        <begin position="428"/>
        <end position="437"/>
    </location>
</feature>
<gene>
    <name evidence="6" type="ORF">GO485_27620</name>
    <name evidence="7" type="ORF">IP92_04171</name>
</gene>
<evidence type="ECO:0000259" key="4">
    <source>
        <dbReference type="Pfam" id="PF19077"/>
    </source>
</evidence>
<evidence type="ECO:0000313" key="9">
    <source>
        <dbReference type="Proteomes" id="UP000437862"/>
    </source>
</evidence>
<feature type="domain" description="Bacterial Ig-like" evidence="5">
    <location>
        <begin position="229"/>
        <end position="318"/>
    </location>
</feature>
<feature type="domain" description="Bacterial Ig-like" evidence="4">
    <location>
        <begin position="336"/>
        <end position="426"/>
    </location>
</feature>
<dbReference type="EMBL" id="CP046904">
    <property type="protein sequence ID" value="QGZ42430.1"/>
    <property type="molecule type" value="Genomic_DNA"/>
</dbReference>
<evidence type="ECO:0000313" key="6">
    <source>
        <dbReference type="EMBL" id="QGZ42430.1"/>
    </source>
</evidence>
<dbReference type="EMBL" id="VLKW01000008">
    <property type="protein sequence ID" value="TWI44996.1"/>
    <property type="molecule type" value="Genomic_DNA"/>
</dbReference>
<dbReference type="InterPro" id="IPR038255">
    <property type="entry name" value="PBS_linker_sf"/>
</dbReference>
<dbReference type="InterPro" id="IPR013783">
    <property type="entry name" value="Ig-like_fold"/>
</dbReference>
<keyword evidence="9" id="KW-1185">Reference proteome</keyword>
<dbReference type="Pfam" id="PF13946">
    <property type="entry name" value="DUF4214"/>
    <property type="match status" value="2"/>
</dbReference>
<dbReference type="InterPro" id="IPR011049">
    <property type="entry name" value="Serralysin-like_metalloprot_C"/>
</dbReference>
<organism evidence="7 8">
    <name type="scientific">Pseudoduganella flava</name>
    <dbReference type="NCBI Taxonomy" id="871742"/>
    <lineage>
        <taxon>Bacteria</taxon>
        <taxon>Pseudomonadati</taxon>
        <taxon>Pseudomonadota</taxon>
        <taxon>Betaproteobacteria</taxon>
        <taxon>Burkholderiales</taxon>
        <taxon>Oxalobacteraceae</taxon>
        <taxon>Telluria group</taxon>
        <taxon>Pseudoduganella</taxon>
    </lineage>
</organism>
<accession>A0A562PLS6</accession>
<dbReference type="OrthoDB" id="6091599at2"/>
<dbReference type="Gene3D" id="2.60.40.10">
    <property type="entry name" value="Immunoglobulins"/>
    <property type="match status" value="2"/>
</dbReference>
<proteinExistence type="predicted"/>
<feature type="region of interest" description="Disordered" evidence="1">
    <location>
        <begin position="212"/>
        <end position="239"/>
    </location>
</feature>
<dbReference type="AlphaFoldDB" id="A0A562PLS6"/>
<feature type="region of interest" description="Disordered" evidence="1">
    <location>
        <begin position="426"/>
        <end position="448"/>
    </location>
</feature>
<dbReference type="InterPro" id="IPR044016">
    <property type="entry name" value="Big_13"/>
</dbReference>
<feature type="domain" description="DUF4214" evidence="2">
    <location>
        <begin position="721"/>
        <end position="765"/>
    </location>
</feature>
<feature type="domain" description="Bacterial Ig" evidence="3">
    <location>
        <begin position="158"/>
        <end position="224"/>
    </location>
</feature>
<dbReference type="Pfam" id="PF19078">
    <property type="entry name" value="Big_12"/>
    <property type="match status" value="1"/>
</dbReference>
<reference evidence="7" key="2">
    <citation type="submission" date="2019-07" db="EMBL/GenBank/DDBJ databases">
        <authorList>
            <person name="Whitman W."/>
            <person name="Huntemann M."/>
            <person name="Clum A."/>
            <person name="Pillay M."/>
            <person name="Palaniappan K."/>
            <person name="Varghese N."/>
            <person name="Mikhailova N."/>
            <person name="Stamatis D."/>
            <person name="Reddy T."/>
            <person name="Daum C."/>
            <person name="Shapiro N."/>
            <person name="Ivanova N."/>
            <person name="Kyrpides N."/>
            <person name="Woyke T."/>
        </authorList>
    </citation>
    <scope>NUCLEOTIDE SEQUENCE</scope>
    <source>
        <strain evidence="7">CGMCC 1.10685</strain>
    </source>
</reference>
<evidence type="ECO:0000259" key="3">
    <source>
        <dbReference type="Pfam" id="PF17936"/>
    </source>
</evidence>
<evidence type="ECO:0000313" key="8">
    <source>
        <dbReference type="Proteomes" id="UP000315112"/>
    </source>
</evidence>
<dbReference type="Pfam" id="PF17936">
    <property type="entry name" value="Big_6"/>
    <property type="match status" value="1"/>
</dbReference>
<protein>
    <submittedName>
        <fullName evidence="6">DUF4214 domain-containing protein</fullName>
    </submittedName>
    <submittedName>
        <fullName evidence="7">Uncharacterized protein DUF4214</fullName>
    </submittedName>
</protein>